<evidence type="ECO:0000256" key="1">
    <source>
        <dbReference type="ARBA" id="ARBA00004123"/>
    </source>
</evidence>
<evidence type="ECO:0000259" key="6">
    <source>
        <dbReference type="PROSITE" id="PS50888"/>
    </source>
</evidence>
<dbReference type="GO" id="GO:0003700">
    <property type="term" value="F:DNA-binding transcription factor activity"/>
    <property type="evidence" value="ECO:0007669"/>
    <property type="project" value="InterPro"/>
</dbReference>
<dbReference type="PANTHER" id="PTHR46196">
    <property type="entry name" value="TRANSCRIPTION FACTOR BHLH155-LIKE ISOFORM X1-RELATED"/>
    <property type="match status" value="1"/>
</dbReference>
<evidence type="ECO:0000256" key="5">
    <source>
        <dbReference type="SAM" id="MobiDB-lite"/>
    </source>
</evidence>
<evidence type="ECO:0000256" key="2">
    <source>
        <dbReference type="ARBA" id="ARBA00023015"/>
    </source>
</evidence>
<dbReference type="GO" id="GO:0005634">
    <property type="term" value="C:nucleus"/>
    <property type="evidence" value="ECO:0007669"/>
    <property type="project" value="UniProtKB-SubCell"/>
</dbReference>
<dbReference type="FunCoup" id="A0A7J7DEY5">
    <property type="interactions" value="2391"/>
</dbReference>
<protein>
    <submittedName>
        <fullName evidence="7">Transcription factor LHW-like isoform X1</fullName>
    </submittedName>
</protein>
<dbReference type="PROSITE" id="PS50888">
    <property type="entry name" value="BHLH"/>
    <property type="match status" value="1"/>
</dbReference>
<gene>
    <name evidence="7" type="ORF">HS088_TW07G00498</name>
</gene>
<dbReference type="GO" id="GO:0046983">
    <property type="term" value="F:protein dimerization activity"/>
    <property type="evidence" value="ECO:0007669"/>
    <property type="project" value="InterPro"/>
</dbReference>
<dbReference type="InterPro" id="IPR025610">
    <property type="entry name" value="MYC/MYB_N"/>
</dbReference>
<feature type="region of interest" description="Disordered" evidence="5">
    <location>
        <begin position="720"/>
        <end position="755"/>
    </location>
</feature>
<proteinExistence type="predicted"/>
<comment type="subcellular location">
    <subcellularLocation>
        <location evidence="1">Nucleus</location>
    </subcellularLocation>
</comment>
<dbReference type="Pfam" id="PF23176">
    <property type="entry name" value="bHLH_LHW"/>
    <property type="match status" value="1"/>
</dbReference>
<dbReference type="EMBL" id="JAAARO010000007">
    <property type="protein sequence ID" value="KAF5744917.1"/>
    <property type="molecule type" value="Genomic_DNA"/>
</dbReference>
<keyword evidence="3" id="KW-0804">Transcription</keyword>
<reference evidence="7 8" key="1">
    <citation type="journal article" date="2020" name="Nat. Commun.">
        <title>Genome of Tripterygium wilfordii and identification of cytochrome P450 involved in triptolide biosynthesis.</title>
        <authorList>
            <person name="Tu L."/>
            <person name="Su P."/>
            <person name="Zhang Z."/>
            <person name="Gao L."/>
            <person name="Wang J."/>
            <person name="Hu T."/>
            <person name="Zhou J."/>
            <person name="Zhang Y."/>
            <person name="Zhao Y."/>
            <person name="Liu Y."/>
            <person name="Song Y."/>
            <person name="Tong Y."/>
            <person name="Lu Y."/>
            <person name="Yang J."/>
            <person name="Xu C."/>
            <person name="Jia M."/>
            <person name="Peters R.J."/>
            <person name="Huang L."/>
            <person name="Gao W."/>
        </authorList>
    </citation>
    <scope>NUCLEOTIDE SEQUENCE [LARGE SCALE GENOMIC DNA]</scope>
    <source>
        <strain evidence="8">cv. XIE 37</strain>
        <tissue evidence="7">Leaf</tissue>
    </source>
</reference>
<dbReference type="CDD" id="cd18915">
    <property type="entry name" value="bHLH_AtLHW_like"/>
    <property type="match status" value="1"/>
</dbReference>
<dbReference type="OrthoDB" id="1883654at2759"/>
<organism evidence="7 8">
    <name type="scientific">Tripterygium wilfordii</name>
    <name type="common">Thunder God vine</name>
    <dbReference type="NCBI Taxonomy" id="458696"/>
    <lineage>
        <taxon>Eukaryota</taxon>
        <taxon>Viridiplantae</taxon>
        <taxon>Streptophyta</taxon>
        <taxon>Embryophyta</taxon>
        <taxon>Tracheophyta</taxon>
        <taxon>Spermatophyta</taxon>
        <taxon>Magnoliopsida</taxon>
        <taxon>eudicotyledons</taxon>
        <taxon>Gunneridae</taxon>
        <taxon>Pentapetalae</taxon>
        <taxon>rosids</taxon>
        <taxon>fabids</taxon>
        <taxon>Celastrales</taxon>
        <taxon>Celastraceae</taxon>
        <taxon>Tripterygium</taxon>
    </lineage>
</organism>
<feature type="domain" description="BHLH" evidence="6">
    <location>
        <begin position="741"/>
        <end position="790"/>
    </location>
</feature>
<comment type="caution">
    <text evidence="7">The sequence shown here is derived from an EMBL/GenBank/DDBJ whole genome shotgun (WGS) entry which is preliminary data.</text>
</comment>
<keyword evidence="2" id="KW-0805">Transcription regulation</keyword>
<dbReference type="PANTHER" id="PTHR46196:SF4">
    <property type="entry name" value="TRANSCRIPTION FACTOR LHW"/>
    <property type="match status" value="1"/>
</dbReference>
<name>A0A7J7DEY5_TRIWF</name>
<evidence type="ECO:0000313" key="7">
    <source>
        <dbReference type="EMBL" id="KAF5744917.1"/>
    </source>
</evidence>
<evidence type="ECO:0000256" key="3">
    <source>
        <dbReference type="ARBA" id="ARBA00023163"/>
    </source>
</evidence>
<dbReference type="InterPro" id="IPR011598">
    <property type="entry name" value="bHLH_dom"/>
</dbReference>
<dbReference type="Proteomes" id="UP000593562">
    <property type="component" value="Unassembled WGS sequence"/>
</dbReference>
<sequence>MGLLLREALKTMCGVNQWSYAVFWKIGCQNPKLLIWEECYFEPLPSSNHPCTSVIESPKFIFGEWKRCWSSSDVRSQQSTQAENRVHLLINKMMLNNQVNLVGEGIVGRAAFTGNHQWIISNNYNSDAHPPEVLNEVHQQFSAGMQTIAVIPVLPHGVVQLGSSLAIMENVGFVHDVKSLIFQLGCVPGALLSDDYAETVSSEKIGVPIAVGVPVAKNQSGNYKMMNAAPSTTNTCNLLCTSSRSSKHIGQSSLVTQVLDNSQATASAMQSRNLARRLANSCDKHFVPTFFPMVDPDDLSRGQLENGVVGSEAIPSNSEAWVNQPIAKYNLKSANGMQCVNGPSDSSASCRTSILQPLLSDASRNNDVKNFIDPSESLVGSHMLTNRNRGHKLHGGTLTAGKVFDGVNGQFRSVSTPVSVSDHRGQVHSLSCTHLAETGHHIVGSSSVEEVPFSGLVAQLTTSDVVSGDICHSTDVKHTRNDSTFEKERMENELFQVLNIPLTLLDDCTSLIDHVPGFLRDFHSTGNLGLDASNAEKEDSFTRPSSRDDLYDVFGVEFKNKILNGKRNNLLAVAPDAKQNLSIREVSSDFYSVDDGILGSGVFGASSTDHLLDAVVSRAFSASMQSSEETVSCRTALTKVVCSSLRGGSPAYGEGKISDQLPGEYLAHPRSLGKLGTLASMSFISGCSKDDVGNCSQTSSIYGSRISSWAEQGPIVKRDDSISTAYVKRNDEMGKSNRKRAKPGENPRPRPKDRQMIQDRVKELREIVPNSTKCSIDALLERTIKHMLFLQSVMKHADKLKQTGESKIISKEGGLVLKDNFEGGATWAFEVGSQSMVCPIIVEDLSTPRQMLVEMLCEERGFFLEIADLIRGLGLTILKGVMEARNDKIWAHFAVEANRDITRMEIFMSLVPLLEQTGKANASSGSALDNNNLMVHHAILPATSIPATGRPSSLQ</sequence>
<dbReference type="AlphaFoldDB" id="A0A7J7DEY5"/>
<dbReference type="InterPro" id="IPR043561">
    <property type="entry name" value="LHW-like"/>
</dbReference>
<evidence type="ECO:0000313" key="8">
    <source>
        <dbReference type="Proteomes" id="UP000593562"/>
    </source>
</evidence>
<feature type="compositionally biased region" description="Basic and acidic residues" evidence="5">
    <location>
        <begin position="742"/>
        <end position="755"/>
    </location>
</feature>
<keyword evidence="8" id="KW-1185">Reference proteome</keyword>
<keyword evidence="4" id="KW-0539">Nucleus</keyword>
<dbReference type="InParanoid" id="A0A7J7DEY5"/>
<dbReference type="Pfam" id="PF14215">
    <property type="entry name" value="bHLH-MYC_N"/>
    <property type="match status" value="1"/>
</dbReference>
<accession>A0A7J7DEY5</accession>
<evidence type="ECO:0000256" key="4">
    <source>
        <dbReference type="ARBA" id="ARBA00023242"/>
    </source>
</evidence>